<gene>
    <name evidence="2" type="ORF">NPIL_221701</name>
</gene>
<keyword evidence="3" id="KW-1185">Reference proteome</keyword>
<feature type="non-terminal residue" evidence="2">
    <location>
        <position position="1"/>
    </location>
</feature>
<evidence type="ECO:0000313" key="2">
    <source>
        <dbReference type="EMBL" id="GFT14184.1"/>
    </source>
</evidence>
<feature type="compositionally biased region" description="Polar residues" evidence="1">
    <location>
        <begin position="34"/>
        <end position="54"/>
    </location>
</feature>
<sequence length="54" mass="5591">EVDVGIGNQGGLLSPDSLVSVLIRLKSRRVVSDASENGSMESSGPTHVSHSSLE</sequence>
<accession>A0A8X6TH48</accession>
<comment type="caution">
    <text evidence="2">The sequence shown here is derived from an EMBL/GenBank/DDBJ whole genome shotgun (WGS) entry which is preliminary data.</text>
</comment>
<reference evidence="2" key="1">
    <citation type="submission" date="2020-08" db="EMBL/GenBank/DDBJ databases">
        <title>Multicomponent nature underlies the extraordinary mechanical properties of spider dragline silk.</title>
        <authorList>
            <person name="Kono N."/>
            <person name="Nakamura H."/>
            <person name="Mori M."/>
            <person name="Yoshida Y."/>
            <person name="Ohtoshi R."/>
            <person name="Malay A.D."/>
            <person name="Moran D.A.P."/>
            <person name="Tomita M."/>
            <person name="Numata K."/>
            <person name="Arakawa K."/>
        </authorList>
    </citation>
    <scope>NUCLEOTIDE SEQUENCE</scope>
</reference>
<evidence type="ECO:0000313" key="3">
    <source>
        <dbReference type="Proteomes" id="UP000887013"/>
    </source>
</evidence>
<dbReference type="Proteomes" id="UP000887013">
    <property type="component" value="Unassembled WGS sequence"/>
</dbReference>
<proteinExistence type="predicted"/>
<protein>
    <submittedName>
        <fullName evidence="2">Uncharacterized protein</fullName>
    </submittedName>
</protein>
<feature type="region of interest" description="Disordered" evidence="1">
    <location>
        <begin position="30"/>
        <end position="54"/>
    </location>
</feature>
<dbReference type="AlphaFoldDB" id="A0A8X6TH48"/>
<dbReference type="EMBL" id="BMAW01104420">
    <property type="protein sequence ID" value="GFT14184.1"/>
    <property type="molecule type" value="Genomic_DNA"/>
</dbReference>
<evidence type="ECO:0000256" key="1">
    <source>
        <dbReference type="SAM" id="MobiDB-lite"/>
    </source>
</evidence>
<organism evidence="2 3">
    <name type="scientific">Nephila pilipes</name>
    <name type="common">Giant wood spider</name>
    <name type="synonym">Nephila maculata</name>
    <dbReference type="NCBI Taxonomy" id="299642"/>
    <lineage>
        <taxon>Eukaryota</taxon>
        <taxon>Metazoa</taxon>
        <taxon>Ecdysozoa</taxon>
        <taxon>Arthropoda</taxon>
        <taxon>Chelicerata</taxon>
        <taxon>Arachnida</taxon>
        <taxon>Araneae</taxon>
        <taxon>Araneomorphae</taxon>
        <taxon>Entelegynae</taxon>
        <taxon>Araneoidea</taxon>
        <taxon>Nephilidae</taxon>
        <taxon>Nephila</taxon>
    </lineage>
</organism>
<name>A0A8X6TH48_NEPPI</name>